<evidence type="ECO:0000256" key="2">
    <source>
        <dbReference type="ARBA" id="ARBA00022679"/>
    </source>
</evidence>
<feature type="domain" description="Carbohydrate kinase FGGY N-terminal" evidence="4">
    <location>
        <begin position="5"/>
        <end position="97"/>
    </location>
</feature>
<dbReference type="PANTHER" id="PTHR10196:SF80">
    <property type="entry name" value="D-RIBULOSE KINASE"/>
    <property type="match status" value="1"/>
</dbReference>
<evidence type="ECO:0000256" key="1">
    <source>
        <dbReference type="ARBA" id="ARBA00009156"/>
    </source>
</evidence>
<organism evidence="6 7">
    <name type="scientific">Mesorhizobium australafricanum</name>
    <dbReference type="NCBI Taxonomy" id="3072311"/>
    <lineage>
        <taxon>Bacteria</taxon>
        <taxon>Pseudomonadati</taxon>
        <taxon>Pseudomonadota</taxon>
        <taxon>Alphaproteobacteria</taxon>
        <taxon>Hyphomicrobiales</taxon>
        <taxon>Phyllobacteriaceae</taxon>
        <taxon>Mesorhizobium</taxon>
    </lineage>
</organism>
<dbReference type="CDD" id="cd07783">
    <property type="entry name" value="ASKHA_NBD_FGGY_SePSK_AtXK1-like"/>
    <property type="match status" value="1"/>
</dbReference>
<keyword evidence="3 6" id="KW-0418">Kinase</keyword>
<dbReference type="GO" id="GO:0016301">
    <property type="term" value="F:kinase activity"/>
    <property type="evidence" value="ECO:0007669"/>
    <property type="project" value="UniProtKB-KW"/>
</dbReference>
<dbReference type="Pfam" id="PF02782">
    <property type="entry name" value="FGGY_C"/>
    <property type="match status" value="1"/>
</dbReference>
<dbReference type="Gene3D" id="3.30.420.40">
    <property type="match status" value="2"/>
</dbReference>
<dbReference type="InterPro" id="IPR018484">
    <property type="entry name" value="FGGY_N"/>
</dbReference>
<comment type="similarity">
    <text evidence="1">Belongs to the FGGY kinase family.</text>
</comment>
<evidence type="ECO:0000313" key="6">
    <source>
        <dbReference type="EMBL" id="MDX8439148.1"/>
    </source>
</evidence>
<dbReference type="InterPro" id="IPR043129">
    <property type="entry name" value="ATPase_NBD"/>
</dbReference>
<dbReference type="Proteomes" id="UP001272097">
    <property type="component" value="Unassembled WGS sequence"/>
</dbReference>
<dbReference type="SUPFAM" id="SSF53067">
    <property type="entry name" value="Actin-like ATPase domain"/>
    <property type="match status" value="2"/>
</dbReference>
<dbReference type="InterPro" id="IPR018485">
    <property type="entry name" value="FGGY_C"/>
</dbReference>
<dbReference type="PANTHER" id="PTHR10196">
    <property type="entry name" value="SUGAR KINASE"/>
    <property type="match status" value="1"/>
</dbReference>
<dbReference type="Pfam" id="PF00370">
    <property type="entry name" value="FGGY_N"/>
    <property type="match status" value="2"/>
</dbReference>
<sequence length="424" mass="43879">MAPLAIGIDIGTSGSRAVAMDADFSIAAYAAAPLDRFGANGRDPAVWWAAVEATLKELFSRIDRMAVRAIAVDGTSGSLLPIDGTGRPLAEPLMYNDKVPDAAILAPIASAAPEASAAHGATSGLAKALWQQRVPGIHAVLHQADWIAGQFSGRFDVSDENNSLKTGYDAEARRWPDWIAATGMRMELLPTVVEPGSVTGRLTTVAADLFGLPRDVAIVAGTTDGCASFLATGAAAAGDGVTALGSSLTIKILSDRPIFAPRYGIYSHRLGDMWLAGGASNTGGKVIAEHFSLARIVALSAAIDPATETGLDYYPLGSAGERFPIADAALQPRLLPRPQSDADYLKAMLEGIAAIEALGYRRLAELGAPRLTSVRSVGGGAANAAWTAIRQRKVGVDFLPALSDEAAAGTARLALKGAKEAGLL</sequence>
<accession>A0ABU4WV26</accession>
<name>A0ABU4WV26_9HYPH</name>
<feature type="domain" description="Carbohydrate kinase FGGY C-terminal" evidence="5">
    <location>
        <begin position="245"/>
        <end position="415"/>
    </location>
</feature>
<evidence type="ECO:0000259" key="5">
    <source>
        <dbReference type="Pfam" id="PF02782"/>
    </source>
</evidence>
<comment type="caution">
    <text evidence="6">The sequence shown here is derived from an EMBL/GenBank/DDBJ whole genome shotgun (WGS) entry which is preliminary data.</text>
</comment>
<evidence type="ECO:0000313" key="7">
    <source>
        <dbReference type="Proteomes" id="UP001272097"/>
    </source>
</evidence>
<reference evidence="6 7" key="1">
    <citation type="submission" date="2023-08" db="EMBL/GenBank/DDBJ databases">
        <title>Implementing the SeqCode for naming new Mesorhizobium species isolated from Vachellia karroo root nodules.</title>
        <authorList>
            <person name="Van Lill M."/>
        </authorList>
    </citation>
    <scope>NUCLEOTIDE SEQUENCE [LARGE SCALE GENOMIC DNA]</scope>
    <source>
        <strain evidence="6 7">VK3E</strain>
    </source>
</reference>
<evidence type="ECO:0000259" key="4">
    <source>
        <dbReference type="Pfam" id="PF00370"/>
    </source>
</evidence>
<gene>
    <name evidence="6" type="ORF">RFM51_06050</name>
</gene>
<dbReference type="RefSeq" id="WP_320213043.1">
    <property type="nucleotide sequence ID" value="NZ_JAVIIS010000006.1"/>
</dbReference>
<proteinExistence type="inferred from homology"/>
<keyword evidence="7" id="KW-1185">Reference proteome</keyword>
<evidence type="ECO:0000256" key="3">
    <source>
        <dbReference type="ARBA" id="ARBA00022777"/>
    </source>
</evidence>
<dbReference type="EMBL" id="JAVIIS010000006">
    <property type="protein sequence ID" value="MDX8439148.1"/>
    <property type="molecule type" value="Genomic_DNA"/>
</dbReference>
<keyword evidence="2" id="KW-0808">Transferase</keyword>
<protein>
    <submittedName>
        <fullName evidence="6">FGGY-family carbohydrate kinase</fullName>
    </submittedName>
</protein>
<feature type="domain" description="Carbohydrate kinase FGGY N-terminal" evidence="4">
    <location>
        <begin position="136"/>
        <end position="229"/>
    </location>
</feature>